<dbReference type="STRING" id="546275.FUSPEROL_01970"/>
<name>D4CX10_9FUSO</name>
<dbReference type="HOGENOM" id="CLU_945808_0_0_0"/>
<evidence type="ECO:0000313" key="3">
    <source>
        <dbReference type="EMBL" id="EFE85930.1"/>
    </source>
</evidence>
<feature type="domain" description="DUF7021" evidence="2">
    <location>
        <begin position="32"/>
        <end position="109"/>
    </location>
</feature>
<dbReference type="InterPro" id="IPR019260">
    <property type="entry name" value="DUF2262"/>
</dbReference>
<dbReference type="Pfam" id="PF10020">
    <property type="entry name" value="DUF2262"/>
    <property type="match status" value="1"/>
</dbReference>
<proteinExistence type="predicted"/>
<feature type="domain" description="DUF2262" evidence="1">
    <location>
        <begin position="120"/>
        <end position="262"/>
    </location>
</feature>
<sequence length="294" mass="33999">MQEMINKGVKNMQGQEIISLINSKGAFISENSKANAELIAYVDCGTNELFETSAKIEWEISEKLSLEDIKRFKIYHLKVENLNENNFLLIDILEKDVKNALLENILKECEQNASVTVEEPNLGKFVLDKTTKSLHSKLKWLSEKEEIDAYLNINEDNRINTLKKVGAFFITLEKVLKNKKEWDKRLKTYAAEHLVDLATELRKNSKSLFKFLKVWKWYFIAKMKLVSLAIETDGEIVVTFDAKKLFLGHKIIVKANADRNEVSSAVVENFNIEDYKKIEVNESNIETKEDKKDE</sequence>
<dbReference type="EMBL" id="ACJY01000099">
    <property type="protein sequence ID" value="EFE85930.1"/>
    <property type="molecule type" value="Genomic_DNA"/>
</dbReference>
<organism evidence="3 4">
    <name type="scientific">Fusobacterium periodonticum ATCC 33693</name>
    <dbReference type="NCBI Taxonomy" id="546275"/>
    <lineage>
        <taxon>Bacteria</taxon>
        <taxon>Fusobacteriati</taxon>
        <taxon>Fusobacteriota</taxon>
        <taxon>Fusobacteriia</taxon>
        <taxon>Fusobacteriales</taxon>
        <taxon>Fusobacteriaceae</taxon>
        <taxon>Fusobacterium</taxon>
    </lineage>
</organism>
<comment type="caution">
    <text evidence="3">The sequence shown here is derived from an EMBL/GenBank/DDBJ whole genome shotgun (WGS) entry which is preliminary data.</text>
</comment>
<protein>
    <submittedName>
        <fullName evidence="3">Uncharacterized protein</fullName>
    </submittedName>
</protein>
<reference evidence="3 4" key="1">
    <citation type="submission" date="2010-02" db="EMBL/GenBank/DDBJ databases">
        <authorList>
            <person name="Weinstock G."/>
            <person name="Sodergren E."/>
            <person name="Clifton S."/>
            <person name="Fulton L."/>
            <person name="Fulton B."/>
            <person name="Courtney L."/>
            <person name="Fronick C."/>
            <person name="Harrison M."/>
            <person name="Strong C."/>
            <person name="Farmer C."/>
            <person name="Delahaunty K."/>
            <person name="Markovic C."/>
            <person name="Hall O."/>
            <person name="Minx P."/>
            <person name="Tomlinson C."/>
            <person name="Mitreva M."/>
            <person name="Nelson J."/>
            <person name="Hou S."/>
            <person name="Wollam A."/>
            <person name="Pepin K.H."/>
            <person name="Johnson M."/>
            <person name="Bhonagiri V."/>
            <person name="Zhang X."/>
            <person name="Suruliraj S."/>
            <person name="Warren W."/>
            <person name="Chinwalla A."/>
            <person name="Mardis E.R."/>
            <person name="Wilson R.K."/>
        </authorList>
    </citation>
    <scope>NUCLEOTIDE SEQUENCE [LARGE SCALE GENOMIC DNA]</scope>
    <source>
        <strain evidence="3 4">ATCC 33693</strain>
    </source>
</reference>
<dbReference type="AlphaFoldDB" id="D4CX10"/>
<evidence type="ECO:0000259" key="1">
    <source>
        <dbReference type="Pfam" id="PF10020"/>
    </source>
</evidence>
<evidence type="ECO:0000313" key="4">
    <source>
        <dbReference type="Proteomes" id="UP000003748"/>
    </source>
</evidence>
<dbReference type="InterPro" id="IPR054286">
    <property type="entry name" value="DUF7021"/>
</dbReference>
<gene>
    <name evidence="3" type="ORF">FUSPEROL_01970</name>
</gene>
<dbReference type="Proteomes" id="UP000003748">
    <property type="component" value="Unassembled WGS sequence"/>
</dbReference>
<dbReference type="Pfam" id="PF22886">
    <property type="entry name" value="DUF7021"/>
    <property type="match status" value="1"/>
</dbReference>
<dbReference type="eggNOG" id="COG4296">
    <property type="taxonomic scope" value="Bacteria"/>
</dbReference>
<accession>D4CX10</accession>
<evidence type="ECO:0000259" key="2">
    <source>
        <dbReference type="Pfam" id="PF22886"/>
    </source>
</evidence>